<dbReference type="Gene3D" id="3.90.1150.10">
    <property type="entry name" value="Aspartate Aminotransferase, domain 1"/>
    <property type="match status" value="1"/>
</dbReference>
<dbReference type="GeneID" id="70238851"/>
<dbReference type="PANTHER" id="PTHR21152">
    <property type="entry name" value="AMINOTRANSFERASE CLASS V"/>
    <property type="match status" value="1"/>
</dbReference>
<dbReference type="InterPro" id="IPR020578">
    <property type="entry name" value="Aminotrans_V_PyrdxlP_BS"/>
</dbReference>
<comment type="caution">
    <text evidence="9">The sequence shown here is derived from an EMBL/GenBank/DDBJ whole genome shotgun (WGS) entry which is preliminary data.</text>
</comment>
<evidence type="ECO:0000256" key="7">
    <source>
        <dbReference type="RuleBase" id="RU004504"/>
    </source>
</evidence>
<dbReference type="GO" id="GO:0004760">
    <property type="term" value="F:L-serine-pyruvate transaminase activity"/>
    <property type="evidence" value="ECO:0007669"/>
    <property type="project" value="TreeGrafter"/>
</dbReference>
<accession>A0A9P8SZD3</accession>
<gene>
    <name evidence="9" type="ORF">OGAPHI_006887</name>
</gene>
<dbReference type="RefSeq" id="XP_046058004.1">
    <property type="nucleotide sequence ID" value="XM_046208221.1"/>
</dbReference>
<name>A0A9P8SZD3_9ASCO</name>
<dbReference type="InterPro" id="IPR015422">
    <property type="entry name" value="PyrdxlP-dep_Trfase_small"/>
</dbReference>
<comment type="cofactor">
    <cofactor evidence="1 7">
        <name>pyridoxal 5'-phosphate</name>
        <dbReference type="ChEBI" id="CHEBI:597326"/>
    </cofactor>
</comment>
<keyword evidence="5" id="KW-0808">Transferase</keyword>
<dbReference type="Gene3D" id="3.40.640.10">
    <property type="entry name" value="Type I PLP-dependent aspartate aminotransferase-like (Major domain)"/>
    <property type="match status" value="1"/>
</dbReference>
<evidence type="ECO:0000256" key="3">
    <source>
        <dbReference type="ARBA" id="ARBA00013049"/>
    </source>
</evidence>
<dbReference type="FunFam" id="3.40.640.10:FF:000027">
    <property type="entry name" value="Serine--pyruvate aminotransferase, mitochondrial"/>
    <property type="match status" value="1"/>
</dbReference>
<dbReference type="OrthoDB" id="7403325at2759"/>
<dbReference type="GO" id="GO:0005777">
    <property type="term" value="C:peroxisome"/>
    <property type="evidence" value="ECO:0007669"/>
    <property type="project" value="TreeGrafter"/>
</dbReference>
<evidence type="ECO:0000313" key="9">
    <source>
        <dbReference type="EMBL" id="KAH3660301.1"/>
    </source>
</evidence>
<keyword evidence="6" id="KW-0663">Pyridoxal phosphate</keyword>
<evidence type="ECO:0000256" key="4">
    <source>
        <dbReference type="ARBA" id="ARBA00022576"/>
    </source>
</evidence>
<organism evidence="9 10">
    <name type="scientific">Ogataea philodendri</name>
    <dbReference type="NCBI Taxonomy" id="1378263"/>
    <lineage>
        <taxon>Eukaryota</taxon>
        <taxon>Fungi</taxon>
        <taxon>Dikarya</taxon>
        <taxon>Ascomycota</taxon>
        <taxon>Saccharomycotina</taxon>
        <taxon>Pichiomycetes</taxon>
        <taxon>Pichiales</taxon>
        <taxon>Pichiaceae</taxon>
        <taxon>Ogataea</taxon>
    </lineage>
</organism>
<dbReference type="Proteomes" id="UP000769157">
    <property type="component" value="Unassembled WGS sequence"/>
</dbReference>
<proteinExistence type="inferred from homology"/>
<keyword evidence="4" id="KW-0032">Aminotransferase</keyword>
<evidence type="ECO:0000256" key="2">
    <source>
        <dbReference type="ARBA" id="ARBA00009236"/>
    </source>
</evidence>
<dbReference type="PANTHER" id="PTHR21152:SF24">
    <property type="entry name" value="ALANINE--GLYOXYLATE AMINOTRANSFERASE 1"/>
    <property type="match status" value="1"/>
</dbReference>
<evidence type="ECO:0000313" key="10">
    <source>
        <dbReference type="Proteomes" id="UP000769157"/>
    </source>
</evidence>
<evidence type="ECO:0000259" key="8">
    <source>
        <dbReference type="Pfam" id="PF00266"/>
    </source>
</evidence>
<sequence>MSRKLTFIPGPIEFSDNVLNAMSTPSQSHGSPEFTAVFQEALKNTRKVFKSTDPNSQGFVISGSGTLGWEIVGANLLSKSESALVVSTGFFSEHFAEALQVYTDNVDIIGAEVFGDEVKAEAIESKLKSKKYDVITITHTDTSSGVLSNLEEISALVKKVSPETLIVVDAVCATACENLEFDKWGIDYVLTGSQKALGCPSGLSISYASKRALDKAFASKPASYYASLQHWLPIMKSYESGNAAYYATPAIQLVHAYNVALKEVLATTLDDRIKAHAEASDKFKNKLEKLGVKLVPVSRKVAAHGLTTAYYPDGVDGNKFLAKVRDYGFTLATGIYKDYKTKQWELASPVGDLLLESSDLWQLGDDLGLEVLQFVGLDWQTGLDLLGDLDGSVNVINNLDKVLLRKTSGGHCRSSNSNTSWNKSRLVTWNGVLVQCNIDLLANSFNTSTIDSLVSEVDQHHVRVGTVRNKLVADSLFQSSGQGRNRVVVRTTLVTWEHREVDRVLKIVVDLLSGLWIHGSNTLSEENHSTTWTSQGLVGGGGDNIGVLEWRWNHACCYQTGDVSHVNNKIGTNLVCDLSHSLVIDQSAVSRSTSNQNLWSVQNGGLFQHIVVDDSGLKVHSVWHGLEIGGNCRNLSGVCLVTMGKMASVRKIQSHQSLMRLHDGLVNLQVGWRSRKRLNIHTPFVCIKVESFQSSGLTEQLHSVDVLVTTVVSGTRVTLGVLVAHWRSQGIKHSSRGEVLRSNQNNRVSLSFDLILDDGGDLRVDVFQMAFDELSVGV</sequence>
<reference evidence="9" key="2">
    <citation type="submission" date="2021-01" db="EMBL/GenBank/DDBJ databases">
        <authorList>
            <person name="Schikora-Tamarit M.A."/>
        </authorList>
    </citation>
    <scope>NUCLEOTIDE SEQUENCE</scope>
    <source>
        <strain evidence="9">CBS6075</strain>
    </source>
</reference>
<dbReference type="SUPFAM" id="SSF53383">
    <property type="entry name" value="PLP-dependent transferases"/>
    <property type="match status" value="1"/>
</dbReference>
<dbReference type="PROSITE" id="PS00595">
    <property type="entry name" value="AA_TRANSFER_CLASS_5"/>
    <property type="match status" value="1"/>
</dbReference>
<dbReference type="Pfam" id="PF00266">
    <property type="entry name" value="Aminotran_5"/>
    <property type="match status" value="1"/>
</dbReference>
<reference evidence="9" key="1">
    <citation type="journal article" date="2021" name="Open Biol.">
        <title>Shared evolutionary footprints suggest mitochondrial oxidative damage underlies multiple complex I losses in fungi.</title>
        <authorList>
            <person name="Schikora-Tamarit M.A."/>
            <person name="Marcet-Houben M."/>
            <person name="Nosek J."/>
            <person name="Gabaldon T."/>
        </authorList>
    </citation>
    <scope>NUCLEOTIDE SEQUENCE</scope>
    <source>
        <strain evidence="9">CBS6075</strain>
    </source>
</reference>
<dbReference type="GO" id="GO:0019265">
    <property type="term" value="P:glycine biosynthetic process, by transamination of glyoxylate"/>
    <property type="evidence" value="ECO:0007669"/>
    <property type="project" value="TreeGrafter"/>
</dbReference>
<dbReference type="EC" id="2.6.1.44" evidence="3"/>
<dbReference type="GO" id="GO:0008453">
    <property type="term" value="F:alanine-glyoxylate transaminase activity"/>
    <property type="evidence" value="ECO:0007669"/>
    <property type="project" value="UniProtKB-EC"/>
</dbReference>
<comment type="similarity">
    <text evidence="2">Belongs to the class-V pyridoxal-phosphate-dependent aminotransferase family.</text>
</comment>
<dbReference type="InterPro" id="IPR000192">
    <property type="entry name" value="Aminotrans_V_dom"/>
</dbReference>
<dbReference type="AlphaFoldDB" id="A0A9P8SZD3"/>
<evidence type="ECO:0000256" key="6">
    <source>
        <dbReference type="ARBA" id="ARBA00022898"/>
    </source>
</evidence>
<feature type="domain" description="Aminotransferase class V" evidence="8">
    <location>
        <begin position="23"/>
        <end position="331"/>
    </location>
</feature>
<keyword evidence="10" id="KW-1185">Reference proteome</keyword>
<dbReference type="InterPro" id="IPR015424">
    <property type="entry name" value="PyrdxlP-dep_Trfase"/>
</dbReference>
<protein>
    <recommendedName>
        <fullName evidence="3">alanine--glyoxylate transaminase</fullName>
        <ecNumber evidence="3">2.6.1.44</ecNumber>
    </recommendedName>
</protein>
<evidence type="ECO:0000256" key="5">
    <source>
        <dbReference type="ARBA" id="ARBA00022679"/>
    </source>
</evidence>
<evidence type="ECO:0000256" key="1">
    <source>
        <dbReference type="ARBA" id="ARBA00001933"/>
    </source>
</evidence>
<dbReference type="InterPro" id="IPR015421">
    <property type="entry name" value="PyrdxlP-dep_Trfase_major"/>
</dbReference>
<dbReference type="EMBL" id="JAEUBE010000504">
    <property type="protein sequence ID" value="KAH3660301.1"/>
    <property type="molecule type" value="Genomic_DNA"/>
</dbReference>